<dbReference type="NCBIfam" id="TIGR00492">
    <property type="entry name" value="alr"/>
    <property type="match status" value="1"/>
</dbReference>
<dbReference type="Gene3D" id="3.40.1190.10">
    <property type="entry name" value="Mur-like, catalytic domain"/>
    <property type="match status" value="1"/>
</dbReference>
<dbReference type="InterPro" id="IPR029066">
    <property type="entry name" value="PLP-binding_barrel"/>
</dbReference>
<dbReference type="HAMAP" id="MF_01201">
    <property type="entry name" value="Ala_racemase"/>
    <property type="match status" value="1"/>
</dbReference>
<dbReference type="Pfam" id="PF08245">
    <property type="entry name" value="Mur_ligase_M"/>
    <property type="match status" value="1"/>
</dbReference>
<dbReference type="OrthoDB" id="9801978at2"/>
<protein>
    <recommendedName>
        <fullName evidence="5">Alanine racemase</fullName>
        <ecNumber evidence="5">5.1.1.1</ecNumber>
    </recommendedName>
</protein>
<dbReference type="InterPro" id="IPR013221">
    <property type="entry name" value="Mur_ligase_cen"/>
</dbReference>
<evidence type="ECO:0000256" key="6">
    <source>
        <dbReference type="PIRSR" id="PIRSR600821-50"/>
    </source>
</evidence>
<dbReference type="Pfam" id="PF01168">
    <property type="entry name" value="Ala_racemase_N"/>
    <property type="match status" value="1"/>
</dbReference>
<dbReference type="Proteomes" id="UP000004095">
    <property type="component" value="Unassembled WGS sequence"/>
</dbReference>
<name>A1ZJI0_MICM2</name>
<dbReference type="InterPro" id="IPR001608">
    <property type="entry name" value="Ala_racemase_N"/>
</dbReference>
<dbReference type="GO" id="GO:0016881">
    <property type="term" value="F:acid-amino acid ligase activity"/>
    <property type="evidence" value="ECO:0007669"/>
    <property type="project" value="InterPro"/>
</dbReference>
<dbReference type="InterPro" id="IPR036615">
    <property type="entry name" value="Mur_ligase_C_dom_sf"/>
</dbReference>
<dbReference type="SUPFAM" id="SSF53623">
    <property type="entry name" value="MurD-like peptide ligases, catalytic domain"/>
    <property type="match status" value="1"/>
</dbReference>
<evidence type="ECO:0000256" key="5">
    <source>
        <dbReference type="HAMAP-Rule" id="MF_01201"/>
    </source>
</evidence>
<dbReference type="eggNOG" id="COG0770">
    <property type="taxonomic scope" value="Bacteria"/>
</dbReference>
<reference evidence="9 10" key="1">
    <citation type="submission" date="2007-01" db="EMBL/GenBank/DDBJ databases">
        <authorList>
            <person name="Haygood M."/>
            <person name="Podell S."/>
            <person name="Anderson C."/>
            <person name="Hopkinson B."/>
            <person name="Roe K."/>
            <person name="Barbeau K."/>
            <person name="Gaasterland T."/>
            <person name="Ferriera S."/>
            <person name="Johnson J."/>
            <person name="Kravitz S."/>
            <person name="Beeson K."/>
            <person name="Sutton G."/>
            <person name="Rogers Y.-H."/>
            <person name="Friedman R."/>
            <person name="Frazier M."/>
            <person name="Venter J.C."/>
        </authorList>
    </citation>
    <scope>NUCLEOTIDE SEQUENCE [LARGE SCALE GENOMIC DNA]</scope>
    <source>
        <strain evidence="9 10">ATCC 23134</strain>
    </source>
</reference>
<dbReference type="Gene3D" id="3.90.190.20">
    <property type="entry name" value="Mur ligase, C-terminal domain"/>
    <property type="match status" value="1"/>
</dbReference>
<dbReference type="Gene3D" id="2.40.37.10">
    <property type="entry name" value="Lyase, Ornithine Decarboxylase, Chain A, domain 1"/>
    <property type="match status" value="1"/>
</dbReference>
<dbReference type="UniPathway" id="UPA00042">
    <property type="reaction ID" value="UER00497"/>
</dbReference>
<feature type="domain" description="Alanine racemase C-terminal" evidence="8">
    <location>
        <begin position="707"/>
        <end position="831"/>
    </location>
</feature>
<dbReference type="Pfam" id="PF00842">
    <property type="entry name" value="Ala_racemase_C"/>
    <property type="match status" value="1"/>
</dbReference>
<dbReference type="InterPro" id="IPR011079">
    <property type="entry name" value="Ala_racemase_C"/>
</dbReference>
<dbReference type="AlphaFoldDB" id="A1ZJI0"/>
<feature type="binding site" evidence="5 7">
    <location>
        <position position="777"/>
    </location>
    <ligand>
        <name>substrate</name>
    </ligand>
</feature>
<dbReference type="EC" id="5.1.1.1" evidence="5"/>
<accession>A1ZJI0</accession>
<dbReference type="InterPro" id="IPR009006">
    <property type="entry name" value="Ala_racemase/Decarboxylase_C"/>
</dbReference>
<comment type="pathway">
    <text evidence="5">Amino-acid biosynthesis; D-alanine biosynthesis; D-alanine from L-alanine: step 1/1.</text>
</comment>
<evidence type="ECO:0000256" key="1">
    <source>
        <dbReference type="ARBA" id="ARBA00000316"/>
    </source>
</evidence>
<proteinExistence type="inferred from homology"/>
<gene>
    <name evidence="9" type="ORF">M23134_01337</name>
</gene>
<dbReference type="GO" id="GO:0030170">
    <property type="term" value="F:pyridoxal phosphate binding"/>
    <property type="evidence" value="ECO:0007669"/>
    <property type="project" value="UniProtKB-UniRule"/>
</dbReference>
<dbReference type="PANTHER" id="PTHR30511:SF0">
    <property type="entry name" value="ALANINE RACEMASE, CATABOLIC-RELATED"/>
    <property type="match status" value="1"/>
</dbReference>
<evidence type="ECO:0000313" key="9">
    <source>
        <dbReference type="EMBL" id="EAY29283.1"/>
    </source>
</evidence>
<dbReference type="NCBIfam" id="NF008897">
    <property type="entry name" value="PRK11930.1"/>
    <property type="match status" value="1"/>
</dbReference>
<comment type="function">
    <text evidence="5">Catalyzes the interconversion of L-alanine and D-alanine. May also act on other amino acids.</text>
</comment>
<keyword evidence="4 5" id="KW-0413">Isomerase</keyword>
<dbReference type="CDD" id="cd00430">
    <property type="entry name" value="PLPDE_III_AR"/>
    <property type="match status" value="1"/>
</dbReference>
<comment type="caution">
    <text evidence="9">The sequence shown here is derived from an EMBL/GenBank/DDBJ whole genome shotgun (WGS) entry which is preliminary data.</text>
</comment>
<dbReference type="InterPro" id="IPR036565">
    <property type="entry name" value="Mur-like_cat_sf"/>
</dbReference>
<comment type="similarity">
    <text evidence="5">Belongs to the alanine racemase family.</text>
</comment>
<comment type="catalytic activity">
    <reaction evidence="1 5">
        <text>L-alanine = D-alanine</text>
        <dbReference type="Rhea" id="RHEA:20249"/>
        <dbReference type="ChEBI" id="CHEBI:57416"/>
        <dbReference type="ChEBI" id="CHEBI:57972"/>
        <dbReference type="EC" id="5.1.1.1"/>
    </reaction>
</comment>
<dbReference type="FunFam" id="3.20.20.10:FF:000002">
    <property type="entry name" value="Alanine racemase"/>
    <property type="match status" value="1"/>
</dbReference>
<dbReference type="eggNOG" id="COG0787">
    <property type="taxonomic scope" value="Bacteria"/>
</dbReference>
<dbReference type="PANTHER" id="PTHR30511">
    <property type="entry name" value="ALANINE RACEMASE"/>
    <property type="match status" value="1"/>
</dbReference>
<dbReference type="SMART" id="SM01005">
    <property type="entry name" value="Ala_racemase_C"/>
    <property type="match status" value="1"/>
</dbReference>
<organism evidence="9 10">
    <name type="scientific">Microscilla marina ATCC 23134</name>
    <dbReference type="NCBI Taxonomy" id="313606"/>
    <lineage>
        <taxon>Bacteria</taxon>
        <taxon>Pseudomonadati</taxon>
        <taxon>Bacteroidota</taxon>
        <taxon>Cytophagia</taxon>
        <taxon>Cytophagales</taxon>
        <taxon>Microscillaceae</taxon>
        <taxon>Microscilla</taxon>
    </lineage>
</organism>
<dbReference type="Gene3D" id="3.40.1390.10">
    <property type="entry name" value="MurE/MurF, N-terminal domain"/>
    <property type="match status" value="1"/>
</dbReference>
<keyword evidence="3 5" id="KW-0663">Pyridoxal phosphate</keyword>
<dbReference type="SUPFAM" id="SSF50621">
    <property type="entry name" value="Alanine racemase C-terminal domain-like"/>
    <property type="match status" value="1"/>
</dbReference>
<dbReference type="InterPro" id="IPR035911">
    <property type="entry name" value="MurE/MurF_N"/>
</dbReference>
<evidence type="ECO:0000259" key="8">
    <source>
        <dbReference type="SMART" id="SM01005"/>
    </source>
</evidence>
<evidence type="ECO:0000256" key="3">
    <source>
        <dbReference type="ARBA" id="ARBA00022898"/>
    </source>
</evidence>
<dbReference type="GO" id="GO:0030632">
    <property type="term" value="P:D-alanine biosynthetic process"/>
    <property type="evidence" value="ECO:0007669"/>
    <property type="project" value="UniProtKB-UniRule"/>
</dbReference>
<dbReference type="EMBL" id="AAWS01000011">
    <property type="protein sequence ID" value="EAY29283.1"/>
    <property type="molecule type" value="Genomic_DNA"/>
</dbReference>
<dbReference type="GO" id="GO:0008784">
    <property type="term" value="F:alanine racemase activity"/>
    <property type="evidence" value="ECO:0007669"/>
    <property type="project" value="UniProtKB-UniRule"/>
</dbReference>
<dbReference type="GO" id="GO:0005829">
    <property type="term" value="C:cytosol"/>
    <property type="evidence" value="ECO:0007669"/>
    <property type="project" value="TreeGrafter"/>
</dbReference>
<comment type="cofactor">
    <cofactor evidence="2 5 6">
        <name>pyridoxal 5'-phosphate</name>
        <dbReference type="ChEBI" id="CHEBI:597326"/>
    </cofactor>
</comment>
<keyword evidence="10" id="KW-1185">Reference proteome</keyword>
<evidence type="ECO:0000313" key="10">
    <source>
        <dbReference type="Proteomes" id="UP000004095"/>
    </source>
</evidence>
<evidence type="ECO:0000256" key="2">
    <source>
        <dbReference type="ARBA" id="ARBA00001933"/>
    </source>
</evidence>
<dbReference type="PRINTS" id="PR00992">
    <property type="entry name" value="ALARACEMASE"/>
</dbReference>
<feature type="active site" description="Proton acceptor; specific for L-alanine" evidence="5">
    <location>
        <position position="728"/>
    </location>
</feature>
<dbReference type="GO" id="GO:0005524">
    <property type="term" value="F:ATP binding"/>
    <property type="evidence" value="ECO:0007669"/>
    <property type="project" value="InterPro"/>
</dbReference>
<sequence length="833" mass="93517">MLVIKQIVPIIQATLVQQTQSDQAVYHLLLDSRKLYNPSQALYFAINGEHHNGHEFVAELYARGVRNFVIEENLPAHVKLPNANILKVTSAVNALQQVAAAHRNQYQIPVIGVTGSNGKTMVKEWLAKLLAEDFKVVKSPKSYNSQTGVPLSVWQMNKRHTMGIFEAGISAKNEMTALQKVIQPSIGIFTNLGTAHDEGFDNRTQKFAEKWKLFEHCKAVVCCAEHLQTYHDIVTKTSFSGQPFTWGKNEQAQLRLLDKQTHLTQQQTQLKVQYQGENHFIQAPFIDEASVENILHCVATMCLLGLSFDKIQRRIARLRPVSMRLELKRGMRNTYLIDDSYNNDLAGLKIALDFMSTQDVNLQKIVVLSDMLQSGLPPEKLYQAIAQLLQSKAIDRVIAVGEEIKKHQASFNVLDVVFFDQTKDLLESQVELARLANAVILVKGARRFRFEHLVHQLQQKVHGTVLEINLGALVHNLNFYREQLPSHTKMMVMVKAFAYGSGSAEIAHLLQFHRVDYLGVAYADEGVFLRESGIDLPIMVMNPSEDTFDKLLQYDLEPEMYSFKVLDEFIHFLKEQQTTAKVHLKIDTGMHRLGFVVEEVPRLLQVLQQPDTQQKAPLDYLSIASVFSHLAGSDEATHNAYSQQQITLFEAATKQIETALGYEVIKHILNSPGIVRFPEASFDMVRLGIGLYGIEANQIAQSQLQSISRLTTTISQIKYLQPGETVGYSRKGVASHTTKTATVAIGYADGFSRAFSNGVGKVMVNGAKVPVIGNVCMDMCMIDVTGVEATEGDEVIIFNEELSILDLAQSIDTIPYEILTNISQRVKRVFYLE</sequence>
<dbReference type="Gene3D" id="3.20.20.10">
    <property type="entry name" value="Alanine racemase"/>
    <property type="match status" value="1"/>
</dbReference>
<dbReference type="InterPro" id="IPR000821">
    <property type="entry name" value="Ala_racemase"/>
</dbReference>
<evidence type="ECO:0000256" key="4">
    <source>
        <dbReference type="ARBA" id="ARBA00023235"/>
    </source>
</evidence>
<keyword evidence="9" id="KW-0436">Ligase</keyword>
<evidence type="ECO:0000256" key="7">
    <source>
        <dbReference type="PIRSR" id="PIRSR600821-52"/>
    </source>
</evidence>
<feature type="active site" description="Proton acceptor; specific for D-alanine" evidence="5">
    <location>
        <position position="495"/>
    </location>
</feature>
<dbReference type="SUPFAM" id="SSF63418">
    <property type="entry name" value="MurE/MurF N-terminal domain"/>
    <property type="match status" value="1"/>
</dbReference>
<dbReference type="SUPFAM" id="SSF51419">
    <property type="entry name" value="PLP-binding barrel"/>
    <property type="match status" value="1"/>
</dbReference>
<dbReference type="RefSeq" id="WP_002696240.1">
    <property type="nucleotide sequence ID" value="NZ_AAWS01000011.1"/>
</dbReference>
<dbReference type="SUPFAM" id="SSF53244">
    <property type="entry name" value="MurD-like peptide ligases, peptide-binding domain"/>
    <property type="match status" value="1"/>
</dbReference>
<feature type="binding site" evidence="5 7">
    <location>
        <position position="592"/>
    </location>
    <ligand>
        <name>substrate</name>
    </ligand>
</feature>
<feature type="modified residue" description="N6-(pyridoxal phosphate)lysine" evidence="5 6">
    <location>
        <position position="495"/>
    </location>
</feature>